<evidence type="ECO:0000259" key="4">
    <source>
        <dbReference type="PROSITE" id="PS50043"/>
    </source>
</evidence>
<dbReference type="AlphaFoldDB" id="A0AAW5B8J6"/>
<comment type="caution">
    <text evidence="5">The sequence shown here is derived from an EMBL/GenBank/DDBJ whole genome shotgun (WGS) entry which is preliminary data.</text>
</comment>
<evidence type="ECO:0000256" key="3">
    <source>
        <dbReference type="ARBA" id="ARBA00023163"/>
    </source>
</evidence>
<feature type="domain" description="HTH luxR-type" evidence="4">
    <location>
        <begin position="148"/>
        <end position="213"/>
    </location>
</feature>
<organism evidence="5 6">
    <name type="scientific">Oceanobacillus jordanicus</name>
    <dbReference type="NCBI Taxonomy" id="2867266"/>
    <lineage>
        <taxon>Bacteria</taxon>
        <taxon>Bacillati</taxon>
        <taxon>Bacillota</taxon>
        <taxon>Bacilli</taxon>
        <taxon>Bacillales</taxon>
        <taxon>Bacillaceae</taxon>
        <taxon>Oceanobacillus</taxon>
    </lineage>
</organism>
<dbReference type="Proteomes" id="UP001199631">
    <property type="component" value="Unassembled WGS sequence"/>
</dbReference>
<evidence type="ECO:0000313" key="5">
    <source>
        <dbReference type="EMBL" id="MCG3420953.1"/>
    </source>
</evidence>
<dbReference type="GO" id="GO:0006355">
    <property type="term" value="P:regulation of DNA-templated transcription"/>
    <property type="evidence" value="ECO:0007669"/>
    <property type="project" value="InterPro"/>
</dbReference>
<reference evidence="5 6" key="1">
    <citation type="journal article" date="2022" name="Evol. Bioinform. Online">
        <title>Draft Genome Sequence of Oceanobacillus jordanicus Strain GSFE11, a Halotolerant Plant Growth-Promoting Bacterial Endophyte Isolated From the Jordan Valley.</title>
        <authorList>
            <person name="Alhindi T."/>
            <person name="Albdaiwi R."/>
        </authorList>
    </citation>
    <scope>NUCLEOTIDE SEQUENCE [LARGE SCALE GENOMIC DNA]</scope>
    <source>
        <strain evidence="5 6">GSFE11</strain>
    </source>
</reference>
<keyword evidence="6" id="KW-1185">Reference proteome</keyword>
<dbReference type="GO" id="GO:0003677">
    <property type="term" value="F:DNA binding"/>
    <property type="evidence" value="ECO:0007669"/>
    <property type="project" value="UniProtKB-KW"/>
</dbReference>
<accession>A0AAW5B8J6</accession>
<dbReference type="RefSeq" id="WP_238021523.1">
    <property type="nucleotide sequence ID" value="NZ_JAIFZM010000020.1"/>
</dbReference>
<dbReference type="InterPro" id="IPR011006">
    <property type="entry name" value="CheY-like_superfamily"/>
</dbReference>
<dbReference type="PROSITE" id="PS50043">
    <property type="entry name" value="HTH_LUXR_2"/>
    <property type="match status" value="1"/>
</dbReference>
<gene>
    <name evidence="5" type="ORF">K3T81_17540</name>
</gene>
<dbReference type="PANTHER" id="PTHR43214:SF44">
    <property type="entry name" value="TWO-COMPONENT RESPONSE REGULATOR"/>
    <property type="match status" value="1"/>
</dbReference>
<proteinExistence type="predicted"/>
<dbReference type="Gene3D" id="3.40.50.2300">
    <property type="match status" value="1"/>
</dbReference>
<dbReference type="PANTHER" id="PTHR43214">
    <property type="entry name" value="TWO-COMPONENT RESPONSE REGULATOR"/>
    <property type="match status" value="1"/>
</dbReference>
<dbReference type="CDD" id="cd06170">
    <property type="entry name" value="LuxR_C_like"/>
    <property type="match status" value="1"/>
</dbReference>
<keyword evidence="3" id="KW-0804">Transcription</keyword>
<protein>
    <submittedName>
        <fullName evidence="5">LuxR C-terminal-related transcriptional regulator</fullName>
    </submittedName>
</protein>
<evidence type="ECO:0000256" key="2">
    <source>
        <dbReference type="ARBA" id="ARBA00023125"/>
    </source>
</evidence>
<dbReference type="SUPFAM" id="SSF52172">
    <property type="entry name" value="CheY-like"/>
    <property type="match status" value="1"/>
</dbReference>
<dbReference type="Pfam" id="PF00196">
    <property type="entry name" value="GerE"/>
    <property type="match status" value="1"/>
</dbReference>
<dbReference type="InterPro" id="IPR039420">
    <property type="entry name" value="WalR-like"/>
</dbReference>
<dbReference type="EMBL" id="JAIFZM010000020">
    <property type="protein sequence ID" value="MCG3420953.1"/>
    <property type="molecule type" value="Genomic_DNA"/>
</dbReference>
<dbReference type="SUPFAM" id="SSF46894">
    <property type="entry name" value="C-terminal effector domain of the bipartite response regulators"/>
    <property type="match status" value="1"/>
</dbReference>
<dbReference type="SMART" id="SM00421">
    <property type="entry name" value="HTH_LUXR"/>
    <property type="match status" value="1"/>
</dbReference>
<dbReference type="InterPro" id="IPR016032">
    <property type="entry name" value="Sig_transdc_resp-reg_C-effctor"/>
</dbReference>
<keyword evidence="2" id="KW-0238">DNA-binding</keyword>
<name>A0AAW5B8J6_9BACI</name>
<keyword evidence="1" id="KW-0805">Transcription regulation</keyword>
<evidence type="ECO:0000256" key="1">
    <source>
        <dbReference type="ARBA" id="ARBA00023015"/>
    </source>
</evidence>
<dbReference type="PRINTS" id="PR00038">
    <property type="entry name" value="HTHLUXR"/>
</dbReference>
<sequence length="222" mass="25876">MVKLLIIGPPSISTHKLYSRVSREADINLIGIVDNESEIKDIISDDQPDLILVHYAEERLYLAETIKNSFPEMKLMFVLSSSRKDAIFYGLKIGVVSFILNNVTPHCLVRSISNVCEDQHVVSGELVRTLLVNIRTEDFFEKQLFNHKLGKHFSLSRRDNEIAFLVYKNKKNIEIAEYLKLKEKTVRDYVSKIYRKFGVRKRTELIQILTEIMQIEEKMLEK</sequence>
<dbReference type="InterPro" id="IPR000792">
    <property type="entry name" value="Tscrpt_reg_LuxR_C"/>
</dbReference>
<evidence type="ECO:0000313" key="6">
    <source>
        <dbReference type="Proteomes" id="UP001199631"/>
    </source>
</evidence>